<evidence type="ECO:0000313" key="13">
    <source>
        <dbReference type="EMBL" id="STQ78715.1"/>
    </source>
</evidence>
<comment type="subcellular location">
    <subcellularLocation>
        <location evidence="1">Cell membrane</location>
        <topology evidence="1">Multi-pass membrane protein</topology>
    </subcellularLocation>
</comment>
<evidence type="ECO:0000256" key="5">
    <source>
        <dbReference type="ARBA" id="ARBA00022989"/>
    </source>
</evidence>
<keyword evidence="5 12" id="KW-1133">Transmembrane helix</keyword>
<evidence type="ECO:0000256" key="10">
    <source>
        <dbReference type="ARBA" id="ARBA00035120"/>
    </source>
</evidence>
<evidence type="ECO:0000256" key="3">
    <source>
        <dbReference type="ARBA" id="ARBA00022519"/>
    </source>
</evidence>
<evidence type="ECO:0000256" key="9">
    <source>
        <dbReference type="ARBA" id="ARBA00023303"/>
    </source>
</evidence>
<evidence type="ECO:0000256" key="7">
    <source>
        <dbReference type="ARBA" id="ARBA00023065"/>
    </source>
</evidence>
<keyword evidence="6" id="KW-0915">Sodium</keyword>
<keyword evidence="8 12" id="KW-0472">Membrane</keyword>
<evidence type="ECO:0000256" key="6">
    <source>
        <dbReference type="ARBA" id="ARBA00023053"/>
    </source>
</evidence>
<evidence type="ECO:0000256" key="4">
    <source>
        <dbReference type="ARBA" id="ARBA00022692"/>
    </source>
</evidence>
<comment type="catalytic activity">
    <reaction evidence="11">
        <text>fluoride(in) = fluoride(out)</text>
        <dbReference type="Rhea" id="RHEA:76159"/>
        <dbReference type="ChEBI" id="CHEBI:17051"/>
    </reaction>
    <physiologicalReaction direction="left-to-right" evidence="11">
        <dbReference type="Rhea" id="RHEA:76160"/>
    </physiologicalReaction>
</comment>
<dbReference type="AlphaFoldDB" id="A0A377PEK8"/>
<keyword evidence="2" id="KW-1003">Cell membrane</keyword>
<organism evidence="13 14">
    <name type="scientific">Hafnia alvei</name>
    <dbReference type="NCBI Taxonomy" id="569"/>
    <lineage>
        <taxon>Bacteria</taxon>
        <taxon>Pseudomonadati</taxon>
        <taxon>Pseudomonadota</taxon>
        <taxon>Gammaproteobacteria</taxon>
        <taxon>Enterobacterales</taxon>
        <taxon>Hafniaceae</taxon>
        <taxon>Hafnia</taxon>
    </lineage>
</organism>
<dbReference type="Proteomes" id="UP000254821">
    <property type="component" value="Unassembled WGS sequence"/>
</dbReference>
<evidence type="ECO:0000256" key="12">
    <source>
        <dbReference type="RuleBase" id="RU004340"/>
    </source>
</evidence>
<proteinExistence type="inferred from homology"/>
<gene>
    <name evidence="13" type="primary">crcB</name>
    <name evidence="13" type="ORF">NCTC8105_00753</name>
</gene>
<dbReference type="GO" id="GO:0005886">
    <property type="term" value="C:plasma membrane"/>
    <property type="evidence" value="ECO:0007669"/>
    <property type="project" value="UniProtKB-SubCell"/>
</dbReference>
<keyword evidence="7" id="KW-0406">Ion transport</keyword>
<dbReference type="EMBL" id="UGHP01000001">
    <property type="protein sequence ID" value="STQ78715.1"/>
    <property type="molecule type" value="Genomic_DNA"/>
</dbReference>
<feature type="transmembrane region" description="Helical" evidence="12">
    <location>
        <begin position="41"/>
        <end position="59"/>
    </location>
</feature>
<protein>
    <recommendedName>
        <fullName evidence="12">Fluoride-specific ion channel</fullName>
    </recommendedName>
</protein>
<keyword evidence="3" id="KW-0997">Cell inner membrane</keyword>
<evidence type="ECO:0000256" key="1">
    <source>
        <dbReference type="ARBA" id="ARBA00004651"/>
    </source>
</evidence>
<dbReference type="GO" id="GO:0034220">
    <property type="term" value="P:monoatomic ion transmembrane transport"/>
    <property type="evidence" value="ECO:0007669"/>
    <property type="project" value="UniProtKB-KW"/>
</dbReference>
<comment type="function">
    <text evidence="12">Important for reducing fluoride concentration in the cell, thus reducing its toxicity.</text>
</comment>
<evidence type="ECO:0000256" key="11">
    <source>
        <dbReference type="ARBA" id="ARBA00035585"/>
    </source>
</evidence>
<keyword evidence="9" id="KW-0407">Ion channel</keyword>
<evidence type="ECO:0000256" key="8">
    <source>
        <dbReference type="ARBA" id="ARBA00023136"/>
    </source>
</evidence>
<evidence type="ECO:0000256" key="2">
    <source>
        <dbReference type="ARBA" id="ARBA00022475"/>
    </source>
</evidence>
<keyword evidence="7" id="KW-0813">Transport</keyword>
<evidence type="ECO:0000313" key="14">
    <source>
        <dbReference type="Proteomes" id="UP000254821"/>
    </source>
</evidence>
<reference evidence="13 14" key="1">
    <citation type="submission" date="2018-06" db="EMBL/GenBank/DDBJ databases">
        <authorList>
            <consortium name="Pathogen Informatics"/>
            <person name="Doyle S."/>
        </authorList>
    </citation>
    <scope>NUCLEOTIDE SEQUENCE [LARGE SCALE GENOMIC DNA]</scope>
    <source>
        <strain evidence="13 14">NCTC8105</strain>
    </source>
</reference>
<name>A0A377PEK8_HAFAL</name>
<dbReference type="InterPro" id="IPR003691">
    <property type="entry name" value="FluC"/>
</dbReference>
<sequence>MSYGLTLLIVAFGGAVGAITRFQITNWFNGWFGNSFPYATLTVNVVGCFIMGLLVAALNTGTLISPHWRPLIAVGFLGR</sequence>
<dbReference type="Pfam" id="PF02537">
    <property type="entry name" value="CRCB"/>
    <property type="match status" value="1"/>
</dbReference>
<comment type="similarity">
    <text evidence="10 12">Belongs to the fluoride channel Fluc/FEX (TC 1.A.43) family.</text>
</comment>
<keyword evidence="4 12" id="KW-0812">Transmembrane</keyword>
<accession>A0A377PEK8</accession>
<comment type="caution">
    <text evidence="12">Lacks conserved residue(s) required for the propagation of feature annotation.</text>
</comment>